<dbReference type="SUPFAM" id="SSF82199">
    <property type="entry name" value="SET domain"/>
    <property type="match status" value="1"/>
</dbReference>
<evidence type="ECO:0000313" key="4">
    <source>
        <dbReference type="Proteomes" id="UP000039046"/>
    </source>
</evidence>
<evidence type="ECO:0000313" key="3">
    <source>
        <dbReference type="EMBL" id="CEJ81887.1"/>
    </source>
</evidence>
<dbReference type="CDD" id="cd10527">
    <property type="entry name" value="SET_LSMT"/>
    <property type="match status" value="1"/>
</dbReference>
<dbReference type="EMBL" id="CDHN01000001">
    <property type="protein sequence ID" value="CEJ81887.1"/>
    <property type="molecule type" value="Genomic_DNA"/>
</dbReference>
<dbReference type="PANTHER" id="PTHR13271:SF76">
    <property type="entry name" value="SET DOMAIN-CONTAINING PROTEIN 8"/>
    <property type="match status" value="1"/>
</dbReference>
<gene>
    <name evidence="3" type="ORF">VHEMI01994</name>
</gene>
<proteinExistence type="predicted"/>
<dbReference type="InterPro" id="IPR046341">
    <property type="entry name" value="SET_dom_sf"/>
</dbReference>
<accession>A0A0A1T6F8</accession>
<protein>
    <recommendedName>
        <fullName evidence="2">SET domain-containing protein</fullName>
    </recommendedName>
</protein>
<dbReference type="InterPro" id="IPR001214">
    <property type="entry name" value="SET_dom"/>
</dbReference>
<dbReference type="OrthoDB" id="441812at2759"/>
<dbReference type="GO" id="GO:0005634">
    <property type="term" value="C:nucleus"/>
    <property type="evidence" value="ECO:0007669"/>
    <property type="project" value="TreeGrafter"/>
</dbReference>
<feature type="domain" description="SET" evidence="2">
    <location>
        <begin position="136"/>
        <end position="266"/>
    </location>
</feature>
<feature type="region of interest" description="Disordered" evidence="1">
    <location>
        <begin position="466"/>
        <end position="492"/>
    </location>
</feature>
<dbReference type="PROSITE" id="PS50280">
    <property type="entry name" value="SET"/>
    <property type="match status" value="1"/>
</dbReference>
<dbReference type="Gene3D" id="3.90.1410.10">
    <property type="entry name" value="set domain protein methyltransferase, domain 1"/>
    <property type="match status" value="1"/>
</dbReference>
<dbReference type="Proteomes" id="UP000039046">
    <property type="component" value="Unassembled WGS sequence"/>
</dbReference>
<dbReference type="STRING" id="1531966.A0A0A1T6F8"/>
<name>A0A0A1T6F8_9HYPO</name>
<dbReference type="AlphaFoldDB" id="A0A0A1T6F8"/>
<evidence type="ECO:0000256" key="1">
    <source>
        <dbReference type="SAM" id="MobiDB-lite"/>
    </source>
</evidence>
<dbReference type="GO" id="GO:0016279">
    <property type="term" value="F:protein-lysine N-methyltransferase activity"/>
    <property type="evidence" value="ECO:0007669"/>
    <property type="project" value="TreeGrafter"/>
</dbReference>
<evidence type="ECO:0000259" key="2">
    <source>
        <dbReference type="PROSITE" id="PS50280"/>
    </source>
</evidence>
<keyword evidence="4" id="KW-1185">Reference proteome</keyword>
<reference evidence="3 4" key="1">
    <citation type="journal article" date="2015" name="Genome Announc.">
        <title>Draft Genome Sequence and Gene Annotation of the Entomopathogenic Fungus Verticillium hemipterigenum.</title>
        <authorList>
            <person name="Horn F."/>
            <person name="Habel A."/>
            <person name="Scharf D.H."/>
            <person name="Dworschak J."/>
            <person name="Brakhage A.A."/>
            <person name="Guthke R."/>
            <person name="Hertweck C."/>
            <person name="Linde J."/>
        </authorList>
    </citation>
    <scope>NUCLEOTIDE SEQUENCE [LARGE SCALE GENOMIC DNA]</scope>
</reference>
<organism evidence="3 4">
    <name type="scientific">[Torrubiella] hemipterigena</name>
    <dbReference type="NCBI Taxonomy" id="1531966"/>
    <lineage>
        <taxon>Eukaryota</taxon>
        <taxon>Fungi</taxon>
        <taxon>Dikarya</taxon>
        <taxon>Ascomycota</taxon>
        <taxon>Pezizomycotina</taxon>
        <taxon>Sordariomycetes</taxon>
        <taxon>Hypocreomycetidae</taxon>
        <taxon>Hypocreales</taxon>
        <taxon>Clavicipitaceae</taxon>
        <taxon>Clavicipitaceae incertae sedis</taxon>
        <taxon>'Torrubiella' clade</taxon>
    </lineage>
</organism>
<dbReference type="InterPro" id="IPR050600">
    <property type="entry name" value="SETD3_SETD6_MTase"/>
</dbReference>
<sequence>MNWEPLSINSFPAWALLQDVTFNNVALSEVAGKGIGITTSVEVETNTDTVTPIKFLEIPYDLVLSSEAVDEYAKVDQNFKALLEKMGRQSTRLDIMLYLLPHMVQAAAATDAVSNHTRRCASTPWTEYLRFLPSGVPVPTLWSEEEKHLLNGTSLEESLQAKLATLDKEFNEFREKSSELPFWNSFLWESPTACSLAHWVLADAWYRSRCLELPRSGASMVPALDMVNHSTNPSAYYEENNAGGVDLLMRPTSKLSGGEEISISYGEAKSPAEMLFSYGFIDQSSSIREMVLNLPMVEDDPLSMAKAHIFNGPRVVTLTATDGSVTWTSPFALLMCLNEEDGLEFRVLQDSEGNRQLRMFWLEADVTDQAHDVQSLVQDHLLLPVFQLRVVVTLHDAVATQLGHLESHLDLPNENNASSVRSSCRDASELLKRIERGVLAGAMETLDNEKMGLLQDDRVVAYLGSMEASENGRDENNDAEIAPVSDGEDDFS</sequence>
<dbReference type="PANTHER" id="PTHR13271">
    <property type="entry name" value="UNCHARACTERIZED PUTATIVE METHYLTRANSFERASE"/>
    <property type="match status" value="1"/>
</dbReference>